<dbReference type="Proteomes" id="UP001165065">
    <property type="component" value="Unassembled WGS sequence"/>
</dbReference>
<feature type="compositionally biased region" description="Basic and acidic residues" evidence="1">
    <location>
        <begin position="1"/>
        <end position="23"/>
    </location>
</feature>
<protein>
    <submittedName>
        <fullName evidence="2">Uncharacterized protein</fullName>
    </submittedName>
</protein>
<accession>A0A9W7FY64</accession>
<sequence length="168" mass="19727">MAMGDRQMEEEKGWEGGEERRMPYSDYSTVSTVGLRDIRRYDGAEHPLSISAADHNAMVTQTLEDMGNRIGQRHGREKTEEEERAIRKAKEVARRRVREGFEVEDPHRELVAERIREEEESNRRERKGEGEGKGGEEEEDIYKAEGEYKVGEYECQEYQTQEYKSIYE</sequence>
<comment type="caution">
    <text evidence="2">The sequence shown here is derived from an EMBL/GenBank/DDBJ whole genome shotgun (WGS) entry which is preliminary data.</text>
</comment>
<feature type="region of interest" description="Disordered" evidence="1">
    <location>
        <begin position="1"/>
        <end position="29"/>
    </location>
</feature>
<organism evidence="2 3">
    <name type="scientific">Triparma columacea</name>
    <dbReference type="NCBI Taxonomy" id="722753"/>
    <lineage>
        <taxon>Eukaryota</taxon>
        <taxon>Sar</taxon>
        <taxon>Stramenopiles</taxon>
        <taxon>Ochrophyta</taxon>
        <taxon>Bolidophyceae</taxon>
        <taxon>Parmales</taxon>
        <taxon>Triparmaceae</taxon>
        <taxon>Triparma</taxon>
    </lineage>
</organism>
<feature type="region of interest" description="Disordered" evidence="1">
    <location>
        <begin position="111"/>
        <end position="146"/>
    </location>
</feature>
<dbReference type="EMBL" id="BRYA01000552">
    <property type="protein sequence ID" value="GMI22616.1"/>
    <property type="molecule type" value="Genomic_DNA"/>
</dbReference>
<name>A0A9W7FY64_9STRA</name>
<reference evidence="3" key="1">
    <citation type="journal article" date="2023" name="Commun. Biol.">
        <title>Genome analysis of Parmales, the sister group of diatoms, reveals the evolutionary specialization of diatoms from phago-mixotrophs to photoautotrophs.</title>
        <authorList>
            <person name="Ban H."/>
            <person name="Sato S."/>
            <person name="Yoshikawa S."/>
            <person name="Yamada K."/>
            <person name="Nakamura Y."/>
            <person name="Ichinomiya M."/>
            <person name="Sato N."/>
            <person name="Blanc-Mathieu R."/>
            <person name="Endo H."/>
            <person name="Kuwata A."/>
            <person name="Ogata H."/>
        </authorList>
    </citation>
    <scope>NUCLEOTIDE SEQUENCE [LARGE SCALE GENOMIC DNA]</scope>
</reference>
<evidence type="ECO:0000256" key="1">
    <source>
        <dbReference type="SAM" id="MobiDB-lite"/>
    </source>
</evidence>
<proteinExistence type="predicted"/>
<dbReference type="AlphaFoldDB" id="A0A9W7FY64"/>
<gene>
    <name evidence="2" type="ORF">TrCOL_g1236</name>
</gene>
<evidence type="ECO:0000313" key="3">
    <source>
        <dbReference type="Proteomes" id="UP001165065"/>
    </source>
</evidence>
<keyword evidence="3" id="KW-1185">Reference proteome</keyword>
<evidence type="ECO:0000313" key="2">
    <source>
        <dbReference type="EMBL" id="GMI22616.1"/>
    </source>
</evidence>